<dbReference type="SUPFAM" id="SSF53335">
    <property type="entry name" value="S-adenosyl-L-methionine-dependent methyltransferases"/>
    <property type="match status" value="1"/>
</dbReference>
<dbReference type="PANTHER" id="PTHR43685:SF2">
    <property type="entry name" value="GLYCOSYLTRANSFERASE 2-LIKE DOMAIN-CONTAINING PROTEIN"/>
    <property type="match status" value="1"/>
</dbReference>
<dbReference type="SUPFAM" id="SSF53448">
    <property type="entry name" value="Nucleotide-diphospho-sugar transferases"/>
    <property type="match status" value="1"/>
</dbReference>
<dbReference type="Gene3D" id="3.30.565.10">
    <property type="entry name" value="Histidine kinase-like ATPase, C-terminal domain"/>
    <property type="match status" value="1"/>
</dbReference>
<protein>
    <submittedName>
        <fullName evidence="3">Glycosyltransferase</fullName>
    </submittedName>
</protein>
<evidence type="ECO:0000256" key="1">
    <source>
        <dbReference type="SAM" id="MobiDB-lite"/>
    </source>
</evidence>
<dbReference type="SUPFAM" id="SSF55874">
    <property type="entry name" value="ATPase domain of HSP90 chaperone/DNA topoisomerase II/histidine kinase"/>
    <property type="match status" value="1"/>
</dbReference>
<dbReference type="InterPro" id="IPR029044">
    <property type="entry name" value="Nucleotide-diphossugar_trans"/>
</dbReference>
<comment type="caution">
    <text evidence="3">The sequence shown here is derived from an EMBL/GenBank/DDBJ whole genome shotgun (WGS) entry which is preliminary data.</text>
</comment>
<dbReference type="Pfam" id="PF00535">
    <property type="entry name" value="Glycos_transf_2"/>
    <property type="match status" value="1"/>
</dbReference>
<dbReference type="InterPro" id="IPR036890">
    <property type="entry name" value="HATPase_C_sf"/>
</dbReference>
<evidence type="ECO:0000259" key="2">
    <source>
        <dbReference type="Pfam" id="PF00535"/>
    </source>
</evidence>
<dbReference type="Proteomes" id="UP000777774">
    <property type="component" value="Unassembled WGS sequence"/>
</dbReference>
<dbReference type="EMBL" id="JAAXOY010000485">
    <property type="protein sequence ID" value="NKY40867.1"/>
    <property type="molecule type" value="Genomic_DNA"/>
</dbReference>
<sequence length="668" mass="72017">GIPSEIVDRVFEPFFTTKPVGSGTGLGLDISWRIVVGKHHGDHRVPLGLPDHPLPRHEDLAELDEEELLAELAAAAPPGPVLWLGSRTDRPDEYARLEAPFAGRVVQHLDIHAGPGVDVVADVHALSTAVPAGEYALVVSRSLLEHVAAPWLVAAEIGKVLVPGGLTCHVVPWTWPTHAQPNDFWRLSDAGLRQLFGPATGFRTLRTGMAGGVTVTPSAHWREHAYLMPAVASESGAWVVAEKVGPPAGPVSWPVDAADSAEVARRYPVDGLAPAAPPVGTTAPSDVVASRTPTSPDVVASETPASPHVVAPRAPAQVPARSELADARRDPATAQPRSAAVTAILPLYQGAGYVQDALRSITAQTLLPVEVLVVDDGSTDGGGALAAAFDSPVPIRVIRQDNAGQSAARNTAAAAARGELLAFLDQDDTWYPQHLARLVRPFARSQHVAWSYSDFDEIDGEGGTVTRSYIRTYQLPHPHRTLLELLASDLMVVPSASVLRADAYRAVGGFDPQLVGYEDDDLFIRMFRAGWHAEFVRESLTRFRVHATSTSAGERFRASRVAFLDKLARTTPDDVRMQRYYVRDLVVPRLFQITLDDYVTALRSGDLDAARAIAGTAAQVAAYGRPSARRRRRLRALERPELVQAALRARAVLPSWLQPSVHAAFDRP</sequence>
<accession>A0ABX1K4H8</accession>
<reference evidence="3 4" key="1">
    <citation type="submission" date="2020-04" db="EMBL/GenBank/DDBJ databases">
        <title>MicrobeNet Type strains.</title>
        <authorList>
            <person name="Nicholson A.C."/>
        </authorList>
    </citation>
    <scope>NUCLEOTIDE SEQUENCE [LARGE SCALE GENOMIC DNA]</scope>
    <source>
        <strain evidence="3 4">ATCC BAA-787</strain>
    </source>
</reference>
<dbReference type="InterPro" id="IPR001173">
    <property type="entry name" value="Glyco_trans_2-like"/>
</dbReference>
<organism evidence="3 4">
    <name type="scientific">Cellulomonas septica</name>
    <dbReference type="NCBI Taxonomy" id="285080"/>
    <lineage>
        <taxon>Bacteria</taxon>
        <taxon>Bacillati</taxon>
        <taxon>Actinomycetota</taxon>
        <taxon>Actinomycetes</taxon>
        <taxon>Micrococcales</taxon>
        <taxon>Cellulomonadaceae</taxon>
        <taxon>Cellulomonas</taxon>
    </lineage>
</organism>
<evidence type="ECO:0000313" key="3">
    <source>
        <dbReference type="EMBL" id="NKY40867.1"/>
    </source>
</evidence>
<gene>
    <name evidence="3" type="ORF">HGA02_15440</name>
</gene>
<feature type="domain" description="Glycosyltransferase 2-like" evidence="2">
    <location>
        <begin position="343"/>
        <end position="505"/>
    </location>
</feature>
<dbReference type="PANTHER" id="PTHR43685">
    <property type="entry name" value="GLYCOSYLTRANSFERASE"/>
    <property type="match status" value="1"/>
</dbReference>
<feature type="non-terminal residue" evidence="3">
    <location>
        <position position="1"/>
    </location>
</feature>
<dbReference type="RefSeq" id="WP_168679941.1">
    <property type="nucleotide sequence ID" value="NZ_JAAXOY010000485.1"/>
</dbReference>
<proteinExistence type="predicted"/>
<evidence type="ECO:0000313" key="4">
    <source>
        <dbReference type="Proteomes" id="UP000777774"/>
    </source>
</evidence>
<dbReference type="Gene3D" id="3.90.550.10">
    <property type="entry name" value="Spore Coat Polysaccharide Biosynthesis Protein SpsA, Chain A"/>
    <property type="match status" value="1"/>
</dbReference>
<keyword evidence="4" id="KW-1185">Reference proteome</keyword>
<feature type="compositionally biased region" description="Low complexity" evidence="1">
    <location>
        <begin position="307"/>
        <end position="318"/>
    </location>
</feature>
<dbReference type="Gene3D" id="3.40.50.150">
    <property type="entry name" value="Vaccinia Virus protein VP39"/>
    <property type="match status" value="1"/>
</dbReference>
<dbReference type="InterPro" id="IPR029063">
    <property type="entry name" value="SAM-dependent_MTases_sf"/>
</dbReference>
<feature type="region of interest" description="Disordered" evidence="1">
    <location>
        <begin position="271"/>
        <end position="318"/>
    </location>
</feature>
<name>A0ABX1K4H8_9CELL</name>
<dbReference type="CDD" id="cd00761">
    <property type="entry name" value="Glyco_tranf_GTA_type"/>
    <property type="match status" value="1"/>
</dbReference>
<dbReference type="InterPro" id="IPR050834">
    <property type="entry name" value="Glycosyltransf_2"/>
</dbReference>